<gene>
    <name evidence="2" type="ORF">B456_001G101800</name>
</gene>
<keyword evidence="1" id="KW-0472">Membrane</keyword>
<keyword evidence="1" id="KW-1133">Transmembrane helix</keyword>
<feature type="transmembrane region" description="Helical" evidence="1">
    <location>
        <begin position="38"/>
        <end position="61"/>
    </location>
</feature>
<reference evidence="2 3" key="1">
    <citation type="journal article" date="2012" name="Nature">
        <title>Repeated polyploidization of Gossypium genomes and the evolution of spinnable cotton fibres.</title>
        <authorList>
            <person name="Paterson A.H."/>
            <person name="Wendel J.F."/>
            <person name="Gundlach H."/>
            <person name="Guo H."/>
            <person name="Jenkins J."/>
            <person name="Jin D."/>
            <person name="Llewellyn D."/>
            <person name="Showmaker K.C."/>
            <person name="Shu S."/>
            <person name="Udall J."/>
            <person name="Yoo M.J."/>
            <person name="Byers R."/>
            <person name="Chen W."/>
            <person name="Doron-Faigenboim A."/>
            <person name="Duke M.V."/>
            <person name="Gong L."/>
            <person name="Grimwood J."/>
            <person name="Grover C."/>
            <person name="Grupp K."/>
            <person name="Hu G."/>
            <person name="Lee T.H."/>
            <person name="Li J."/>
            <person name="Lin L."/>
            <person name="Liu T."/>
            <person name="Marler B.S."/>
            <person name="Page J.T."/>
            <person name="Roberts A.W."/>
            <person name="Romanel E."/>
            <person name="Sanders W.S."/>
            <person name="Szadkowski E."/>
            <person name="Tan X."/>
            <person name="Tang H."/>
            <person name="Xu C."/>
            <person name="Wang J."/>
            <person name="Wang Z."/>
            <person name="Zhang D."/>
            <person name="Zhang L."/>
            <person name="Ashrafi H."/>
            <person name="Bedon F."/>
            <person name="Bowers J.E."/>
            <person name="Brubaker C.L."/>
            <person name="Chee P.W."/>
            <person name="Das S."/>
            <person name="Gingle A.R."/>
            <person name="Haigler C.H."/>
            <person name="Harker D."/>
            <person name="Hoffmann L.V."/>
            <person name="Hovav R."/>
            <person name="Jones D.C."/>
            <person name="Lemke C."/>
            <person name="Mansoor S."/>
            <person name="ur Rahman M."/>
            <person name="Rainville L.N."/>
            <person name="Rambani A."/>
            <person name="Reddy U.K."/>
            <person name="Rong J.K."/>
            <person name="Saranga Y."/>
            <person name="Scheffler B.E."/>
            <person name="Scheffler J.A."/>
            <person name="Stelly D.M."/>
            <person name="Triplett B.A."/>
            <person name="Van Deynze A."/>
            <person name="Vaslin M.F."/>
            <person name="Waghmare V.N."/>
            <person name="Walford S.A."/>
            <person name="Wright R.J."/>
            <person name="Zaki E.A."/>
            <person name="Zhang T."/>
            <person name="Dennis E.S."/>
            <person name="Mayer K.F."/>
            <person name="Peterson D.G."/>
            <person name="Rokhsar D.S."/>
            <person name="Wang X."/>
            <person name="Schmutz J."/>
        </authorList>
    </citation>
    <scope>NUCLEOTIDE SEQUENCE [LARGE SCALE GENOMIC DNA]</scope>
</reference>
<organism evidence="2 3">
    <name type="scientific">Gossypium raimondii</name>
    <name type="common">Peruvian cotton</name>
    <name type="synonym">Gossypium klotzschianum subsp. raimondii</name>
    <dbReference type="NCBI Taxonomy" id="29730"/>
    <lineage>
        <taxon>Eukaryota</taxon>
        <taxon>Viridiplantae</taxon>
        <taxon>Streptophyta</taxon>
        <taxon>Embryophyta</taxon>
        <taxon>Tracheophyta</taxon>
        <taxon>Spermatophyta</taxon>
        <taxon>Magnoliopsida</taxon>
        <taxon>eudicotyledons</taxon>
        <taxon>Gunneridae</taxon>
        <taxon>Pentapetalae</taxon>
        <taxon>rosids</taxon>
        <taxon>malvids</taxon>
        <taxon>Malvales</taxon>
        <taxon>Malvaceae</taxon>
        <taxon>Malvoideae</taxon>
        <taxon>Gossypium</taxon>
    </lineage>
</organism>
<evidence type="ECO:0000256" key="1">
    <source>
        <dbReference type="SAM" id="Phobius"/>
    </source>
</evidence>
<dbReference type="OMA" id="ISSMHIG"/>
<name>A0A0D2PX16_GOSRA</name>
<keyword evidence="3" id="KW-1185">Reference proteome</keyword>
<evidence type="ECO:0000313" key="2">
    <source>
        <dbReference type="EMBL" id="KJB08756.1"/>
    </source>
</evidence>
<accession>A0A0D2PX16</accession>
<feature type="transmembrane region" description="Helical" evidence="1">
    <location>
        <begin position="73"/>
        <end position="90"/>
    </location>
</feature>
<sequence length="95" mass="11178">MFDHEFVGLKIFPSLENRNRKINTNFKPKYLFCLLTKVLFIISTRISSMHIGPFLIAPIFANCLHLKINRIKFRYGVLLLFVAMKLNRFASFEPL</sequence>
<proteinExistence type="predicted"/>
<dbReference type="EMBL" id="CM001740">
    <property type="protein sequence ID" value="KJB08756.1"/>
    <property type="molecule type" value="Genomic_DNA"/>
</dbReference>
<evidence type="ECO:0000313" key="3">
    <source>
        <dbReference type="Proteomes" id="UP000032304"/>
    </source>
</evidence>
<keyword evidence="1" id="KW-0812">Transmembrane</keyword>
<protein>
    <submittedName>
        <fullName evidence="2">Uncharacterized protein</fullName>
    </submittedName>
</protein>
<dbReference type="AlphaFoldDB" id="A0A0D2PX16"/>
<dbReference type="Proteomes" id="UP000032304">
    <property type="component" value="Chromosome 1"/>
</dbReference>
<dbReference type="Gramene" id="KJB08756">
    <property type="protein sequence ID" value="KJB08756"/>
    <property type="gene ID" value="B456_001G101800"/>
</dbReference>